<organism evidence="1 2">
    <name type="scientific">Ruminococcus albus 8</name>
    <dbReference type="NCBI Taxonomy" id="246199"/>
    <lineage>
        <taxon>Bacteria</taxon>
        <taxon>Bacillati</taxon>
        <taxon>Bacillota</taxon>
        <taxon>Clostridia</taxon>
        <taxon>Eubacteriales</taxon>
        <taxon>Oscillospiraceae</taxon>
        <taxon>Ruminococcus</taxon>
    </lineage>
</organism>
<evidence type="ECO:0000313" key="1">
    <source>
        <dbReference type="EMBL" id="EGC01391.1"/>
    </source>
</evidence>
<dbReference type="STRING" id="246199.CUS_7608"/>
<dbReference type="Proteomes" id="UP000004259">
    <property type="component" value="Unassembled WGS sequence"/>
</dbReference>
<reference evidence="1 2" key="1">
    <citation type="submission" date="2011-02" db="EMBL/GenBank/DDBJ databases">
        <authorList>
            <person name="Nelson K.E."/>
            <person name="Sutton G."/>
            <person name="Torralba M."/>
            <person name="Durkin S."/>
            <person name="Harkins D."/>
            <person name="Montgomery R."/>
            <person name="Ziemer C."/>
            <person name="Klaassens E."/>
            <person name="Ocuiv P."/>
            <person name="Morrison M."/>
        </authorList>
    </citation>
    <scope>NUCLEOTIDE SEQUENCE [LARGE SCALE GENOMIC DNA]</scope>
    <source>
        <strain evidence="1 2">8</strain>
    </source>
</reference>
<evidence type="ECO:0000313" key="2">
    <source>
        <dbReference type="Proteomes" id="UP000004259"/>
    </source>
</evidence>
<keyword evidence="2" id="KW-1185">Reference proteome</keyword>
<accession>E9SH80</accession>
<proteinExistence type="predicted"/>
<protein>
    <submittedName>
        <fullName evidence="1">Uncharacterized protein</fullName>
    </submittedName>
</protein>
<name>E9SH80_RUMAL</name>
<sequence>MALRLCAEVNHSIVSGNRVIFPETLNFLRKDTCYEIEMVGGGIDLRTNGSKGLEIIAVGRYIADEKAYLLAFIKNFESDAQSVTADATDYGRMILLEGTLTEKSGDVGGTFRLRFGGYEL</sequence>
<gene>
    <name evidence="1" type="ORF">CUS_7608</name>
</gene>
<dbReference type="AlphaFoldDB" id="E9SH80"/>
<dbReference type="OrthoDB" id="1821661at2"/>
<comment type="caution">
    <text evidence="1">The sequence shown here is derived from an EMBL/GenBank/DDBJ whole genome shotgun (WGS) entry which is preliminary data.</text>
</comment>
<dbReference type="RefSeq" id="WP_002852889.1">
    <property type="nucleotide sequence ID" value="NZ_ADKM02000130.1"/>
</dbReference>
<dbReference type="EMBL" id="ADKM02000130">
    <property type="protein sequence ID" value="EGC01391.1"/>
    <property type="molecule type" value="Genomic_DNA"/>
</dbReference>